<dbReference type="AlphaFoldDB" id="A0A9W6W8T0"/>
<protein>
    <submittedName>
        <fullName evidence="1">Uncharacterized protein</fullName>
    </submittedName>
</protein>
<evidence type="ECO:0000313" key="1">
    <source>
        <dbReference type="EMBL" id="GLZ75965.1"/>
    </source>
</evidence>
<proteinExistence type="predicted"/>
<keyword evidence="2" id="KW-1185">Reference proteome</keyword>
<accession>A0A9W6W8T0</accession>
<reference evidence="1" key="1">
    <citation type="submission" date="2023-03" db="EMBL/GenBank/DDBJ databases">
        <title>Actinorhabdospora filicis NBRC 111898.</title>
        <authorList>
            <person name="Ichikawa N."/>
            <person name="Sato H."/>
            <person name="Tonouchi N."/>
        </authorList>
    </citation>
    <scope>NUCLEOTIDE SEQUENCE</scope>
    <source>
        <strain evidence="1">NBRC 111898</strain>
    </source>
</reference>
<name>A0A9W6W8T0_9ACTN</name>
<evidence type="ECO:0000313" key="2">
    <source>
        <dbReference type="Proteomes" id="UP001165079"/>
    </source>
</evidence>
<comment type="caution">
    <text evidence="1">The sequence shown here is derived from an EMBL/GenBank/DDBJ whole genome shotgun (WGS) entry which is preliminary data.</text>
</comment>
<dbReference type="EMBL" id="BSTX01000001">
    <property type="protein sequence ID" value="GLZ75965.1"/>
    <property type="molecule type" value="Genomic_DNA"/>
</dbReference>
<gene>
    <name evidence="1" type="ORF">Afil01_07720</name>
</gene>
<organism evidence="1 2">
    <name type="scientific">Actinorhabdospora filicis</name>
    <dbReference type="NCBI Taxonomy" id="1785913"/>
    <lineage>
        <taxon>Bacteria</taxon>
        <taxon>Bacillati</taxon>
        <taxon>Actinomycetota</taxon>
        <taxon>Actinomycetes</taxon>
        <taxon>Micromonosporales</taxon>
        <taxon>Micromonosporaceae</taxon>
        <taxon>Actinorhabdospora</taxon>
    </lineage>
</organism>
<sequence>MYDGMDYEWEATDLWESAEVAESVEHVSEIGELAPWGGPPGYVSAPPSVYGRPVVCVICRVFLPPREPVCDELTALVCVQPSEAATWLPTAAMGPGRDREVCSSRECFKALRARQARRRRAARRPGVRKVGYRQLPDVRLGPFTIRQGSPGEWDHEREVKAPPGARVFKPADHKLTPDQRVELYPWEWSGDGGEWDEVTDPDTGKSAADYGVSCYAAEVGKTVTRSTILDVPVRAVNGAVV</sequence>
<dbReference type="Proteomes" id="UP001165079">
    <property type="component" value="Unassembled WGS sequence"/>
</dbReference>